<dbReference type="Gene3D" id="3.30.70.140">
    <property type="entry name" value="Aspartate carbamoyltransferase regulatory subunit, N-terminal domain"/>
    <property type="match status" value="1"/>
</dbReference>
<feature type="binding site" evidence="7">
    <location>
        <position position="112"/>
    </location>
    <ligand>
        <name>Zn(2+)</name>
        <dbReference type="ChEBI" id="CHEBI:29105"/>
    </ligand>
</feature>
<sequence>MSRELIISKIREGIVIDHVLAGRAMIILKILNISGLEGRVALVMNVESSKMGRKDIIKIEGRDLTHDELNLIALISPTATVNRIRNYEVAEKFRVQLPTKVRGIVKCKNPKCITNKPREPITSSFTVIKGDQAVLKCDYCGAYNSLEDVERQLVSRGE</sequence>
<feature type="binding site" evidence="7">
    <location>
        <position position="137"/>
    </location>
    <ligand>
        <name>Zn(2+)</name>
        <dbReference type="ChEBI" id="CHEBI:29105"/>
    </ligand>
</feature>
<dbReference type="GO" id="GO:0006221">
    <property type="term" value="P:pyrimidine nucleotide biosynthetic process"/>
    <property type="evidence" value="ECO:0007669"/>
    <property type="project" value="UniProtKB-UniRule"/>
</dbReference>
<dbReference type="Gene3D" id="2.30.30.20">
    <property type="entry name" value="Aspartate carbamoyltransferase regulatory subunit, C-terminal domain"/>
    <property type="match status" value="1"/>
</dbReference>
<evidence type="ECO:0000256" key="3">
    <source>
        <dbReference type="ARBA" id="ARBA00021764"/>
    </source>
</evidence>
<comment type="similarity">
    <text evidence="2 7">Belongs to the PyrI family.</text>
</comment>
<comment type="caution">
    <text evidence="10">The sequence shown here is derived from an EMBL/GenBank/DDBJ whole genome shotgun (WGS) entry which is preliminary data.</text>
</comment>
<evidence type="ECO:0000256" key="5">
    <source>
        <dbReference type="ARBA" id="ARBA00022833"/>
    </source>
</evidence>
<dbReference type="GO" id="GO:0006207">
    <property type="term" value="P:'de novo' pyrimidine nucleobase biosynthetic process"/>
    <property type="evidence" value="ECO:0007669"/>
    <property type="project" value="InterPro"/>
</dbReference>
<feature type="domain" description="Aspartate carbamoyltransferase regulatory subunit C-terminal" evidence="9">
    <location>
        <begin position="100"/>
        <end position="148"/>
    </location>
</feature>
<dbReference type="Proteomes" id="UP000610960">
    <property type="component" value="Unassembled WGS sequence"/>
</dbReference>
<evidence type="ECO:0000259" key="9">
    <source>
        <dbReference type="Pfam" id="PF02748"/>
    </source>
</evidence>
<feature type="domain" description="Aspartate carbamoyltransferase regulatory subunit N-terminal" evidence="8">
    <location>
        <begin position="6"/>
        <end position="96"/>
    </location>
</feature>
<dbReference type="GO" id="GO:0016740">
    <property type="term" value="F:transferase activity"/>
    <property type="evidence" value="ECO:0007669"/>
    <property type="project" value="UniProtKB-KW"/>
</dbReference>
<reference evidence="10" key="2">
    <citation type="submission" date="2020-09" db="EMBL/GenBank/DDBJ databases">
        <authorList>
            <person name="Sun Q."/>
            <person name="Ohkuma M."/>
        </authorList>
    </citation>
    <scope>NUCLEOTIDE SEQUENCE</scope>
    <source>
        <strain evidence="10">JCM 10088</strain>
    </source>
</reference>
<evidence type="ECO:0000256" key="2">
    <source>
        <dbReference type="ARBA" id="ARBA00010498"/>
    </source>
</evidence>
<dbReference type="InterPro" id="IPR020542">
    <property type="entry name" value="Asp_carbamoyltrfase_reg_C"/>
</dbReference>
<comment type="subunit">
    <text evidence="7">Contains catalytic and regulatory chains.</text>
</comment>
<accession>A0A830GVU9</accession>
<evidence type="ECO:0000313" key="11">
    <source>
        <dbReference type="Proteomes" id="UP000610960"/>
    </source>
</evidence>
<dbReference type="Pfam" id="PF02748">
    <property type="entry name" value="PyrI_C"/>
    <property type="match status" value="1"/>
</dbReference>
<name>A0A830GVU9_9CREN</name>
<dbReference type="Pfam" id="PF01948">
    <property type="entry name" value="PyrI"/>
    <property type="match status" value="1"/>
</dbReference>
<dbReference type="OrthoDB" id="7000at2157"/>
<dbReference type="InterPro" id="IPR002801">
    <property type="entry name" value="Asp_carbamoylTrfase_reg"/>
</dbReference>
<evidence type="ECO:0000313" key="10">
    <source>
        <dbReference type="EMBL" id="GGP21296.1"/>
    </source>
</evidence>
<keyword evidence="11" id="KW-1185">Reference proteome</keyword>
<feature type="binding site" evidence="7">
    <location>
        <position position="140"/>
    </location>
    <ligand>
        <name>Zn(2+)</name>
        <dbReference type="ChEBI" id="CHEBI:29105"/>
    </ligand>
</feature>
<keyword evidence="6 7" id="KW-0665">Pyrimidine biosynthesis</keyword>
<keyword evidence="10" id="KW-0808">Transferase</keyword>
<gene>
    <name evidence="7" type="primary">pyrI</name>
    <name evidence="10" type="ORF">GCM10007981_12540</name>
</gene>
<comment type="function">
    <text evidence="1 7">Involved in allosteric regulation of aspartate carbamoyltransferase.</text>
</comment>
<dbReference type="GO" id="GO:0009347">
    <property type="term" value="C:aspartate carbamoyltransferase complex"/>
    <property type="evidence" value="ECO:0007669"/>
    <property type="project" value="InterPro"/>
</dbReference>
<dbReference type="PANTHER" id="PTHR35805:SF1">
    <property type="entry name" value="ASPARTATE CARBAMOYLTRANSFERASE REGULATORY CHAIN"/>
    <property type="match status" value="1"/>
</dbReference>
<evidence type="ECO:0000256" key="1">
    <source>
        <dbReference type="ARBA" id="ARBA00002565"/>
    </source>
</evidence>
<protein>
    <recommendedName>
        <fullName evidence="3 7">Aspartate carbamoyltransferase regulatory chain</fullName>
    </recommendedName>
</protein>
<keyword evidence="4 7" id="KW-0479">Metal-binding</keyword>
<dbReference type="AlphaFoldDB" id="A0A830GVU9"/>
<keyword evidence="5 7" id="KW-0862">Zinc</keyword>
<reference evidence="10" key="1">
    <citation type="journal article" date="2014" name="Int. J. Syst. Evol. Microbiol.">
        <title>Complete genome sequence of Corynebacterium casei LMG S-19264T (=DSM 44701T), isolated from a smear-ripened cheese.</title>
        <authorList>
            <consortium name="US DOE Joint Genome Institute (JGI-PGF)"/>
            <person name="Walter F."/>
            <person name="Albersmeier A."/>
            <person name="Kalinowski J."/>
            <person name="Ruckert C."/>
        </authorList>
    </citation>
    <scope>NUCLEOTIDE SEQUENCE</scope>
    <source>
        <strain evidence="10">JCM 10088</strain>
    </source>
</reference>
<dbReference type="NCBIfam" id="TIGR00240">
    <property type="entry name" value="ATCase_reg"/>
    <property type="match status" value="1"/>
</dbReference>
<proteinExistence type="inferred from homology"/>
<evidence type="ECO:0000259" key="8">
    <source>
        <dbReference type="Pfam" id="PF01948"/>
    </source>
</evidence>
<dbReference type="PANTHER" id="PTHR35805">
    <property type="entry name" value="ASPARTATE CARBAMOYLTRANSFERASE REGULATORY CHAIN"/>
    <property type="match status" value="1"/>
</dbReference>
<organism evidence="10 11">
    <name type="scientific">Thermocladium modestius</name>
    <dbReference type="NCBI Taxonomy" id="62609"/>
    <lineage>
        <taxon>Archaea</taxon>
        <taxon>Thermoproteota</taxon>
        <taxon>Thermoprotei</taxon>
        <taxon>Thermoproteales</taxon>
        <taxon>Thermoproteaceae</taxon>
        <taxon>Thermocladium</taxon>
    </lineage>
</organism>
<dbReference type="InterPro" id="IPR020545">
    <property type="entry name" value="Asp_carbamoyltransf_reg_N"/>
</dbReference>
<evidence type="ECO:0000256" key="4">
    <source>
        <dbReference type="ARBA" id="ARBA00022723"/>
    </source>
</evidence>
<comment type="cofactor">
    <cofactor evidence="7">
        <name>Zn(2+)</name>
        <dbReference type="ChEBI" id="CHEBI:29105"/>
    </cofactor>
    <text evidence="7">Binds 1 zinc ion per subunit.</text>
</comment>
<dbReference type="SUPFAM" id="SSF54893">
    <property type="entry name" value="Aspartate carbamoyltransferase, Regulatory-chain, N-terminal domain"/>
    <property type="match status" value="1"/>
</dbReference>
<dbReference type="GO" id="GO:0046872">
    <property type="term" value="F:metal ion binding"/>
    <property type="evidence" value="ECO:0007669"/>
    <property type="project" value="UniProtKB-KW"/>
</dbReference>
<evidence type="ECO:0000256" key="7">
    <source>
        <dbReference type="HAMAP-Rule" id="MF_00002"/>
    </source>
</evidence>
<dbReference type="InterPro" id="IPR036793">
    <property type="entry name" value="Asp_carbatrfase_reg_N_sf"/>
</dbReference>
<dbReference type="SUPFAM" id="SSF57825">
    <property type="entry name" value="Aspartate carbamoyltransferase, Regulatory-chain, C-terminal domain"/>
    <property type="match status" value="1"/>
</dbReference>
<evidence type="ECO:0000256" key="6">
    <source>
        <dbReference type="ARBA" id="ARBA00022975"/>
    </source>
</evidence>
<dbReference type="EMBL" id="BMNL01000003">
    <property type="protein sequence ID" value="GGP21296.1"/>
    <property type="molecule type" value="Genomic_DNA"/>
</dbReference>
<dbReference type="RefSeq" id="WP_188596581.1">
    <property type="nucleotide sequence ID" value="NZ_BMNL01000003.1"/>
</dbReference>
<dbReference type="InterPro" id="IPR036792">
    <property type="entry name" value="Asp_carbatrfase_reg_C_sf"/>
</dbReference>
<dbReference type="HAMAP" id="MF_00002">
    <property type="entry name" value="Asp_carb_tr_reg"/>
    <property type="match status" value="1"/>
</dbReference>
<feature type="binding site" evidence="7">
    <location>
        <position position="107"/>
    </location>
    <ligand>
        <name>Zn(2+)</name>
        <dbReference type="ChEBI" id="CHEBI:29105"/>
    </ligand>
</feature>